<evidence type="ECO:0000313" key="2">
    <source>
        <dbReference type="Proteomes" id="UP000326380"/>
    </source>
</evidence>
<reference evidence="1 2" key="1">
    <citation type="submission" date="2019-09" db="EMBL/GenBank/DDBJ databases">
        <title>Genome sequence of Hymenobacter sp. M3.</title>
        <authorList>
            <person name="Srinivasan S."/>
        </authorList>
    </citation>
    <scope>NUCLEOTIDE SEQUENCE [LARGE SCALE GENOMIC DNA]</scope>
    <source>
        <strain evidence="1 2">M3</strain>
    </source>
</reference>
<dbReference type="AlphaFoldDB" id="A0A7L4ZXX6"/>
<sequence length="63" mass="7317">MKTARSHRMQERASLRRHYVDPYLFTSGYFASRGEHRRLMCSIAERIKSGEIKPNAADLSIYG</sequence>
<keyword evidence="2" id="KW-1185">Reference proteome</keyword>
<dbReference type="RefSeq" id="WP_151078851.1">
    <property type="nucleotide sequence ID" value="NZ_CP047647.1"/>
</dbReference>
<evidence type="ECO:0000313" key="1">
    <source>
        <dbReference type="EMBL" id="KAA9333430.1"/>
    </source>
</evidence>
<dbReference type="Proteomes" id="UP000326380">
    <property type="component" value="Unassembled WGS sequence"/>
</dbReference>
<accession>A0A7L4ZXX6</accession>
<comment type="caution">
    <text evidence="1">The sequence shown here is derived from an EMBL/GenBank/DDBJ whole genome shotgun (WGS) entry which is preliminary data.</text>
</comment>
<organism evidence="1 2">
    <name type="scientific">Hymenobacter busanensis</name>
    <dbReference type="NCBI Taxonomy" id="2607656"/>
    <lineage>
        <taxon>Bacteria</taxon>
        <taxon>Pseudomonadati</taxon>
        <taxon>Bacteroidota</taxon>
        <taxon>Cytophagia</taxon>
        <taxon>Cytophagales</taxon>
        <taxon>Hymenobacteraceae</taxon>
        <taxon>Hymenobacter</taxon>
    </lineage>
</organism>
<name>A0A7L4ZXX6_9BACT</name>
<protein>
    <submittedName>
        <fullName evidence="1">Uncharacterized protein</fullName>
    </submittedName>
</protein>
<dbReference type="EMBL" id="VTWU01000003">
    <property type="protein sequence ID" value="KAA9333430.1"/>
    <property type="molecule type" value="Genomic_DNA"/>
</dbReference>
<gene>
    <name evidence="1" type="ORF">F0P96_10700</name>
</gene>
<proteinExistence type="predicted"/>